<comment type="caution">
    <text evidence="13">The sequence shown here is derived from an EMBL/GenBank/DDBJ whole genome shotgun (WGS) entry which is preliminary data.</text>
</comment>
<dbReference type="InterPro" id="IPR048458">
    <property type="entry name" value="MalQ_N"/>
</dbReference>
<evidence type="ECO:0000256" key="11">
    <source>
        <dbReference type="SAM" id="Coils"/>
    </source>
</evidence>
<dbReference type="InterPro" id="IPR017853">
    <property type="entry name" value="GH"/>
</dbReference>
<sequence length="1622" mass="178650">MSKLDALLERMAALVGISSDYSDAFGKRVETSSDTRKALLAALGLDVKSEKGAQESLKRLERLKAGPVPTILTMEANAPAKITLRGAVGASAWTLTEEGGTTHEGRLTKDGRVLDLPTLPMGYHRLRLGDQEATIIAAPDRCWEPEALKGDTGLWGLTAQIYSLRSERDLGIGDYSDMALAAESVGRFGGAFLGLSPVHALFAADRSKISPYSPSSRLFLESLYIDPTTVEGFAESGAQQLLEASDVQQRLAKVRAASLIDYTEVWHIKRPVLDALWSWFQASGDKAAFESFRLEGGEALEAHATFEAQSEHFTSQGKLWAGEWPEAFRSVHSDEVRRFRLQEAERVAFHAWLQWLADRQLGQASERARAAGLPIGLYRDLAVGSDGGGSEIWATPERYAPGLSIGAPPDPLGPQGQDWGLPPFNPLTLEEQGLAAFRDLVSANMRHAGAIRIDHAFQLQRLFLIPSGAPASQGAYVNYPFEAMLAVLRIESHRARCLVIAEDLGTAPEGFSDAIMASGVLSYRVLPFERDGSAFKKPDQYPRSALAVITTHDLPTFTGWWRGLDVDLRQTLGIFDPKTSDRERSARKADKSHFAEALANEGLLPSMRAPEEPPLEATIRYLARTSSVLTAVQIEDASGELNQPNMPGMDVGHPNWRRRLSNTIEEIASPSSLMAKLAVALTEEGRDVRARRSTLAAPPPRATYRLQFHKDFTFDDAVKIVPYLAKLGISHVYSSPIQAAAPGSTHGYDIVDHAVINPELGGEEGFHRFSEALKEHDLKLVLDIVPNHMGVGGQSNSWWLSVLEWGRLSPVAEAFDIDWERPGANGKLIVPSLGGLYGEVLERGELQLKFDSAEGSFSVWHWEHRFPVCPTTYPEILDRALASLSNPAKAGKLRRMTEHLRAMGEQGESEDAASRVEEAEALKQELAEAVAASSDLRKAIDKAVAAINGSPDDPGSFDALHRLLEAQAYRLSFWRAASSDINYRRFFDINTLAGIRVEIPQIFEKTHELIFRLVNEGHVHGLRIDHIDGLADPEGYARTLQEKVGPGFYVVVEKILEPGEELRPWPVAGTSGYDTLNLIDGVLVDGRSGGAFERIYREASGLQGSYEDLLRQAKVEITEKNFASELGVLVSDIKAVADASRRTRDYTTFALRQALVEIVAAFPVYRSYLTNGEPATEDIRLIEATTDAAKGSSTLPDRTVHDLIAAILLGRLPSGAPGDVRRFRRRFQQLTGPVMAKSLEDTLFYRYGRLIALNEVGGDPGHFGVAPDTFHQMNVDRARNWPHAMIGTATHDTKRGEDARARLLALSEMPEEWAKAVAVWKELASPHLSEIDGVPAPDANDQAILLQSLFGAWPLELLGKADRKKLASFQERMEGYLTKALREAKRHTSWVAPNEAYENAAIGLLRAVLAPNSPFLERFGGLLRRLSTLGMLNGLTRTILKLTLPGVPDIYQGTEFWDFSLVDPDNRRPVDYTARARALEKGEPLTSLMSSWTDGRVKQRIISAVLRDRMQSPALYAEGEYQILKVQGEHADHLLSYSRRLGTDALAVVVPRLWAGLMKRDDLSFDAASWGDTSIELARGRWKNVITGDEILIDQDRTRVSGLMKEVPFAILKLKPSMASAN</sequence>
<dbReference type="InterPro" id="IPR013797">
    <property type="entry name" value="Maltooligo_trehalose_synth_4"/>
</dbReference>
<evidence type="ECO:0000256" key="1">
    <source>
        <dbReference type="ARBA" id="ARBA00000439"/>
    </source>
</evidence>
<dbReference type="Pfam" id="PF02446">
    <property type="entry name" value="Glyco_hydro_77"/>
    <property type="match status" value="1"/>
</dbReference>
<evidence type="ECO:0000259" key="12">
    <source>
        <dbReference type="SMART" id="SM00642"/>
    </source>
</evidence>
<dbReference type="GO" id="GO:0016853">
    <property type="term" value="F:isomerase activity"/>
    <property type="evidence" value="ECO:0007669"/>
    <property type="project" value="UniProtKB-KW"/>
</dbReference>
<evidence type="ECO:0000256" key="6">
    <source>
        <dbReference type="ARBA" id="ARBA00022679"/>
    </source>
</evidence>
<name>A0A7W4VJC8_9HYPH</name>
<dbReference type="CDD" id="cd11336">
    <property type="entry name" value="AmyAc_MTSase"/>
    <property type="match status" value="1"/>
</dbReference>
<evidence type="ECO:0000256" key="7">
    <source>
        <dbReference type="ARBA" id="ARBA00023277"/>
    </source>
</evidence>
<feature type="domain" description="Glycosyl hydrolase family 13 catalytic" evidence="12">
    <location>
        <begin position="708"/>
        <end position="1500"/>
    </location>
</feature>
<evidence type="ECO:0000256" key="5">
    <source>
        <dbReference type="ARBA" id="ARBA00022676"/>
    </source>
</evidence>
<dbReference type="InterPro" id="IPR003385">
    <property type="entry name" value="Glyco_hydro_77"/>
</dbReference>
<dbReference type="PANTHER" id="PTHR32438:SF5">
    <property type="entry name" value="4-ALPHA-GLUCANOTRANSFERASE DPE1, CHLOROPLASTIC_AMYLOPLASTIC"/>
    <property type="match status" value="1"/>
</dbReference>
<evidence type="ECO:0000313" key="14">
    <source>
        <dbReference type="Proteomes" id="UP000532010"/>
    </source>
</evidence>
<evidence type="ECO:0000256" key="2">
    <source>
        <dbReference type="ARBA" id="ARBA00005684"/>
    </source>
</evidence>
<evidence type="ECO:0000256" key="9">
    <source>
        <dbReference type="ARBA" id="ARBA00031501"/>
    </source>
</evidence>
<accession>A0A7W4VJC8</accession>
<dbReference type="EMBL" id="JACHWB010000001">
    <property type="protein sequence ID" value="MBB3018249.1"/>
    <property type="molecule type" value="Genomic_DNA"/>
</dbReference>
<keyword evidence="13" id="KW-0413">Isomerase</keyword>
<dbReference type="GO" id="GO:0004134">
    <property type="term" value="F:4-alpha-glucanotransferase activity"/>
    <property type="evidence" value="ECO:0007669"/>
    <property type="project" value="UniProtKB-EC"/>
</dbReference>
<evidence type="ECO:0000256" key="3">
    <source>
        <dbReference type="ARBA" id="ARBA00012560"/>
    </source>
</evidence>
<dbReference type="NCBIfam" id="NF011077">
    <property type="entry name" value="PRK14507.1"/>
    <property type="match status" value="1"/>
</dbReference>
<dbReference type="RefSeq" id="WP_183448183.1">
    <property type="nucleotide sequence ID" value="NZ_JACHWB010000001.1"/>
</dbReference>
<dbReference type="PANTHER" id="PTHR32438">
    <property type="entry name" value="4-ALPHA-GLUCANOTRANSFERASE DPE1, CHLOROPLASTIC/AMYLOPLASTIC"/>
    <property type="match status" value="1"/>
</dbReference>
<dbReference type="Gene3D" id="3.20.20.80">
    <property type="entry name" value="Glycosidases"/>
    <property type="match status" value="4"/>
</dbReference>
<evidence type="ECO:0000256" key="8">
    <source>
        <dbReference type="ARBA" id="ARBA00031423"/>
    </source>
</evidence>
<dbReference type="EC" id="2.4.1.25" evidence="3 10"/>
<reference evidence="13 14" key="1">
    <citation type="submission" date="2020-08" db="EMBL/GenBank/DDBJ databases">
        <title>The Agave Microbiome: Exploring the role of microbial communities in plant adaptations to desert environments.</title>
        <authorList>
            <person name="Partida-Martinez L.P."/>
        </authorList>
    </citation>
    <scope>NUCLEOTIDE SEQUENCE [LARGE SCALE GENOMIC DNA]</scope>
    <source>
        <strain evidence="13 14">AT3.9</strain>
    </source>
</reference>
<evidence type="ECO:0000313" key="13">
    <source>
        <dbReference type="EMBL" id="MBB3018249.1"/>
    </source>
</evidence>
<dbReference type="Pfam" id="PF21226">
    <property type="entry name" value="MalQ_N"/>
    <property type="match status" value="1"/>
</dbReference>
<gene>
    <name evidence="13" type="ORF">FHR70_001289</name>
</gene>
<dbReference type="SUPFAM" id="SSF51445">
    <property type="entry name" value="(Trans)glycosidases"/>
    <property type="match status" value="2"/>
</dbReference>
<dbReference type="InterPro" id="IPR006047">
    <property type="entry name" value="GH13_cat_dom"/>
</dbReference>
<keyword evidence="6 10" id="KW-0808">Transferase</keyword>
<keyword evidence="5 10" id="KW-0328">Glycosyltransferase</keyword>
<dbReference type="InterPro" id="IPR012767">
    <property type="entry name" value="Trehalose_TreY"/>
</dbReference>
<keyword evidence="14" id="KW-1185">Reference proteome</keyword>
<keyword evidence="7 10" id="KW-0119">Carbohydrate metabolism</keyword>
<dbReference type="Gene3D" id="1.10.10.470">
    <property type="entry name" value="Maltooligosyl trehalose synthase, domain 4"/>
    <property type="match status" value="1"/>
</dbReference>
<feature type="coiled-coil region" evidence="11">
    <location>
        <begin position="909"/>
        <end position="939"/>
    </location>
</feature>
<dbReference type="GO" id="GO:0005975">
    <property type="term" value="P:carbohydrate metabolic process"/>
    <property type="evidence" value="ECO:0007669"/>
    <property type="project" value="InterPro"/>
</dbReference>
<protein>
    <recommendedName>
        <fullName evidence="4 10">4-alpha-glucanotransferase</fullName>
        <ecNumber evidence="3 10">2.4.1.25</ecNumber>
    </recommendedName>
    <alternativeName>
        <fullName evidence="8 10">Amylomaltase</fullName>
    </alternativeName>
    <alternativeName>
        <fullName evidence="9 10">Disproportionating enzyme</fullName>
    </alternativeName>
</protein>
<comment type="catalytic activity">
    <reaction evidence="1 10">
        <text>Transfers a segment of a (1-&gt;4)-alpha-D-glucan to a new position in an acceptor, which may be glucose or a (1-&gt;4)-alpha-D-glucan.</text>
        <dbReference type="EC" id="2.4.1.25"/>
    </reaction>
</comment>
<proteinExistence type="inferred from homology"/>
<dbReference type="SMART" id="SM00642">
    <property type="entry name" value="Aamy"/>
    <property type="match status" value="1"/>
</dbReference>
<organism evidence="13 14">
    <name type="scientific">Microvirga lupini</name>
    <dbReference type="NCBI Taxonomy" id="420324"/>
    <lineage>
        <taxon>Bacteria</taxon>
        <taxon>Pseudomonadati</taxon>
        <taxon>Pseudomonadota</taxon>
        <taxon>Alphaproteobacteria</taxon>
        <taxon>Hyphomicrobiales</taxon>
        <taxon>Methylobacteriaceae</taxon>
        <taxon>Microvirga</taxon>
    </lineage>
</organism>
<dbReference type="NCBIfam" id="TIGR00217">
    <property type="entry name" value="malQ"/>
    <property type="match status" value="1"/>
</dbReference>
<keyword evidence="11" id="KW-0175">Coiled coil</keyword>
<comment type="similarity">
    <text evidence="2 10">Belongs to the disproportionating enzyme family.</text>
</comment>
<evidence type="ECO:0000256" key="10">
    <source>
        <dbReference type="RuleBase" id="RU361207"/>
    </source>
</evidence>
<dbReference type="NCBIfam" id="TIGR02401">
    <property type="entry name" value="trehalose_TreY"/>
    <property type="match status" value="1"/>
</dbReference>
<dbReference type="Proteomes" id="UP000532010">
    <property type="component" value="Unassembled WGS sequence"/>
</dbReference>
<dbReference type="Pfam" id="PF00128">
    <property type="entry name" value="Alpha-amylase"/>
    <property type="match status" value="1"/>
</dbReference>
<evidence type="ECO:0000256" key="4">
    <source>
        <dbReference type="ARBA" id="ARBA00020295"/>
    </source>
</evidence>